<feature type="transmembrane region" description="Helical" evidence="1">
    <location>
        <begin position="84"/>
        <end position="110"/>
    </location>
</feature>
<feature type="domain" description="EamA" evidence="2">
    <location>
        <begin position="27"/>
        <end position="138"/>
    </location>
</feature>
<proteinExistence type="predicted"/>
<feature type="transmembrane region" description="Helical" evidence="1">
    <location>
        <begin position="150"/>
        <end position="170"/>
    </location>
</feature>
<feature type="transmembrane region" description="Helical" evidence="1">
    <location>
        <begin position="261"/>
        <end position="281"/>
    </location>
</feature>
<dbReference type="AlphaFoldDB" id="A0A8J7WC99"/>
<name>A0A8J7WC99_9RHOB</name>
<evidence type="ECO:0000313" key="3">
    <source>
        <dbReference type="EMBL" id="MBS0123051.1"/>
    </source>
</evidence>
<dbReference type="Pfam" id="PF00892">
    <property type="entry name" value="EamA"/>
    <property type="match status" value="1"/>
</dbReference>
<organism evidence="3 4">
    <name type="scientific">Thetidibacter halocola</name>
    <dbReference type="NCBI Taxonomy" id="2827239"/>
    <lineage>
        <taxon>Bacteria</taxon>
        <taxon>Pseudomonadati</taxon>
        <taxon>Pseudomonadota</taxon>
        <taxon>Alphaproteobacteria</taxon>
        <taxon>Rhodobacterales</taxon>
        <taxon>Roseobacteraceae</taxon>
        <taxon>Thetidibacter</taxon>
    </lineage>
</organism>
<gene>
    <name evidence="3" type="ORF">KB874_02800</name>
</gene>
<feature type="transmembrane region" description="Helical" evidence="1">
    <location>
        <begin position="177"/>
        <end position="195"/>
    </location>
</feature>
<dbReference type="GO" id="GO:0016020">
    <property type="term" value="C:membrane"/>
    <property type="evidence" value="ECO:0007669"/>
    <property type="project" value="InterPro"/>
</dbReference>
<evidence type="ECO:0000259" key="2">
    <source>
        <dbReference type="Pfam" id="PF00892"/>
    </source>
</evidence>
<dbReference type="InterPro" id="IPR037185">
    <property type="entry name" value="EmrE-like"/>
</dbReference>
<keyword evidence="1" id="KW-0812">Transmembrane</keyword>
<reference evidence="3" key="1">
    <citation type="submission" date="2021-04" db="EMBL/GenBank/DDBJ databases">
        <authorList>
            <person name="Yoon J."/>
        </authorList>
    </citation>
    <scope>NUCLEOTIDE SEQUENCE</scope>
    <source>
        <strain evidence="3">KMU-90</strain>
    </source>
</reference>
<accession>A0A8J7WC99</accession>
<dbReference type="EMBL" id="JAGTUU010000001">
    <property type="protein sequence ID" value="MBS0123051.1"/>
    <property type="molecule type" value="Genomic_DNA"/>
</dbReference>
<evidence type="ECO:0000256" key="1">
    <source>
        <dbReference type="SAM" id="Phobius"/>
    </source>
</evidence>
<keyword evidence="1" id="KW-1133">Transmembrane helix</keyword>
<feature type="transmembrane region" description="Helical" evidence="1">
    <location>
        <begin position="122"/>
        <end position="138"/>
    </location>
</feature>
<feature type="transmembrane region" description="Helical" evidence="1">
    <location>
        <begin position="233"/>
        <end position="255"/>
    </location>
</feature>
<feature type="transmembrane region" description="Helical" evidence="1">
    <location>
        <begin position="207"/>
        <end position="226"/>
    </location>
</feature>
<dbReference type="SUPFAM" id="SSF103481">
    <property type="entry name" value="Multidrug resistance efflux transporter EmrE"/>
    <property type="match status" value="2"/>
</dbReference>
<keyword evidence="4" id="KW-1185">Reference proteome</keyword>
<feature type="transmembrane region" description="Helical" evidence="1">
    <location>
        <begin position="36"/>
        <end position="53"/>
    </location>
</feature>
<comment type="caution">
    <text evidence="3">The sequence shown here is derived from an EMBL/GenBank/DDBJ whole genome shotgun (WGS) entry which is preliminary data.</text>
</comment>
<dbReference type="RefSeq" id="WP_212535012.1">
    <property type="nucleotide sequence ID" value="NZ_JAGTUU010000001.1"/>
</dbReference>
<feature type="transmembrane region" description="Helical" evidence="1">
    <location>
        <begin position="60"/>
        <end position="78"/>
    </location>
</feature>
<keyword evidence="1" id="KW-0472">Membrane</keyword>
<sequence>MPDTRRGVTLALFGALVLTPDALLLRLSGMDGMQMLGWRGLCMGSLFVLAWALTSRHRAADLAALASGGTLLVIANHAMNATLFPVGIAAAPVSVVLLAVATVPVWAALLSHVLLGERASRVTWATIAAVLAGIALAVTDTGEAALDARAVLGAACGLGVAAALALNFVCLRRSPQLPLLLAIGLGSLLAGSLGWGVTGPARMTDGAVPMVLATGLLILPLAFFSLSAASRMAPAATVSLLMLLETVLGPLWVWLGTGEAPTTRMLAGGAIVIGALALYLARPAAR</sequence>
<dbReference type="PANTHER" id="PTHR22911">
    <property type="entry name" value="ACYL-MALONYL CONDENSING ENZYME-RELATED"/>
    <property type="match status" value="1"/>
</dbReference>
<evidence type="ECO:0000313" key="4">
    <source>
        <dbReference type="Proteomes" id="UP000681356"/>
    </source>
</evidence>
<dbReference type="Proteomes" id="UP000681356">
    <property type="component" value="Unassembled WGS sequence"/>
</dbReference>
<dbReference type="InterPro" id="IPR000620">
    <property type="entry name" value="EamA_dom"/>
</dbReference>
<protein>
    <submittedName>
        <fullName evidence="3">DMT family transporter</fullName>
    </submittedName>
</protein>